<organism evidence="4 5">
    <name type="scientific">Tsukamurella soli</name>
    <dbReference type="NCBI Taxonomy" id="644556"/>
    <lineage>
        <taxon>Bacteria</taxon>
        <taxon>Bacillati</taxon>
        <taxon>Actinomycetota</taxon>
        <taxon>Actinomycetes</taxon>
        <taxon>Mycobacteriales</taxon>
        <taxon>Tsukamurellaceae</taxon>
        <taxon>Tsukamurella</taxon>
    </lineage>
</organism>
<evidence type="ECO:0000256" key="1">
    <source>
        <dbReference type="ARBA" id="ARBA00022705"/>
    </source>
</evidence>
<sequence>MTPERVDPVEIPAADLDPETAVEQLVLSAMLWSPSGTVTAHAAHLDVTDFALPVHRALLTAIIGVSARGAQPHPALVLAQLRDAGELVGRPGRLVADALTTVATTASEPGALGVYVDELLTQSLRRSISEAGHAMVAAAGEVPTAQLWEAFQRIGRDVRDGPAARLSAWRDGVPRPTAG</sequence>
<evidence type="ECO:0000313" key="4">
    <source>
        <dbReference type="EMBL" id="GAA4386005.1"/>
    </source>
</evidence>
<reference evidence="5" key="1">
    <citation type="journal article" date="2019" name="Int. J. Syst. Evol. Microbiol.">
        <title>The Global Catalogue of Microorganisms (GCM) 10K type strain sequencing project: providing services to taxonomists for standard genome sequencing and annotation.</title>
        <authorList>
            <consortium name="The Broad Institute Genomics Platform"/>
            <consortium name="The Broad Institute Genome Sequencing Center for Infectious Disease"/>
            <person name="Wu L."/>
            <person name="Ma J."/>
        </authorList>
    </citation>
    <scope>NUCLEOTIDE SEQUENCE [LARGE SCALE GENOMIC DNA]</scope>
    <source>
        <strain evidence="5">JCM 17688</strain>
    </source>
</reference>
<dbReference type="Gene3D" id="1.10.860.10">
    <property type="entry name" value="DNAb Helicase, Chain A"/>
    <property type="match status" value="1"/>
</dbReference>
<evidence type="ECO:0000256" key="2">
    <source>
        <dbReference type="ARBA" id="ARBA00023125"/>
    </source>
</evidence>
<evidence type="ECO:0000259" key="3">
    <source>
        <dbReference type="Pfam" id="PF00772"/>
    </source>
</evidence>
<keyword evidence="1" id="KW-0235">DNA replication</keyword>
<gene>
    <name evidence="4" type="ORF">GCM10023147_08600</name>
</gene>
<keyword evidence="2" id="KW-0238">DNA-binding</keyword>
<dbReference type="EMBL" id="BAABFR010000008">
    <property type="protein sequence ID" value="GAA4386005.1"/>
    <property type="molecule type" value="Genomic_DNA"/>
</dbReference>
<dbReference type="Pfam" id="PF00772">
    <property type="entry name" value="DnaB"/>
    <property type="match status" value="1"/>
</dbReference>
<dbReference type="RefSeq" id="WP_344991352.1">
    <property type="nucleotide sequence ID" value="NZ_BAABFR010000008.1"/>
</dbReference>
<dbReference type="SUPFAM" id="SSF48024">
    <property type="entry name" value="N-terminal domain of DnaB helicase"/>
    <property type="match status" value="1"/>
</dbReference>
<protein>
    <recommendedName>
        <fullName evidence="3">DNA helicase DnaB-like N-terminal domain-containing protein</fullName>
    </recommendedName>
</protein>
<dbReference type="InterPro" id="IPR016136">
    <property type="entry name" value="DNA_helicase_N/primase_C"/>
</dbReference>
<dbReference type="InterPro" id="IPR036185">
    <property type="entry name" value="DNA_heli_DnaB-like_N_sf"/>
</dbReference>
<accession>A0ABP8J6S9</accession>
<keyword evidence="5" id="KW-1185">Reference proteome</keyword>
<comment type="caution">
    <text evidence="4">The sequence shown here is derived from an EMBL/GenBank/DDBJ whole genome shotgun (WGS) entry which is preliminary data.</text>
</comment>
<feature type="domain" description="DNA helicase DnaB-like N-terminal" evidence="3">
    <location>
        <begin position="21"/>
        <end position="91"/>
    </location>
</feature>
<evidence type="ECO:0000313" key="5">
    <source>
        <dbReference type="Proteomes" id="UP001500635"/>
    </source>
</evidence>
<name>A0ABP8J6S9_9ACTN</name>
<proteinExistence type="predicted"/>
<dbReference type="InterPro" id="IPR007693">
    <property type="entry name" value="DNA_helicase_DnaB-like_N"/>
</dbReference>
<dbReference type="Proteomes" id="UP001500635">
    <property type="component" value="Unassembled WGS sequence"/>
</dbReference>